<gene>
    <name evidence="1" type="ORF">HBO33_28305</name>
</gene>
<sequence length="131" mass="14485">MMKIKLWPDLVDWPMEVSVVGDVITINGEDIDLSVIPEGFRLPGSAVGNKFFVEDEYVERLNGVLYLTLRLPVDWNSPEKYRNPPEPIILDVSAGQVNFPDTTPPAPPVVELPVIEESNQEEAGNGGLEQA</sequence>
<comment type="caution">
    <text evidence="1">The sequence shown here is derived from an EMBL/GenBank/DDBJ whole genome shotgun (WGS) entry which is preliminary data.</text>
</comment>
<dbReference type="EMBL" id="JAAQYP010000077">
    <property type="protein sequence ID" value="NNA99050.1"/>
    <property type="molecule type" value="Genomic_DNA"/>
</dbReference>
<organism evidence="1 2">
    <name type="scientific">Pseudomonas gessardii</name>
    <dbReference type="NCBI Taxonomy" id="78544"/>
    <lineage>
        <taxon>Bacteria</taxon>
        <taxon>Pseudomonadati</taxon>
        <taxon>Pseudomonadota</taxon>
        <taxon>Gammaproteobacteria</taxon>
        <taxon>Pseudomonadales</taxon>
        <taxon>Pseudomonadaceae</taxon>
        <taxon>Pseudomonas</taxon>
    </lineage>
</organism>
<dbReference type="AlphaFoldDB" id="A0A7Y1MVD9"/>
<reference evidence="1 2" key="1">
    <citation type="journal article" date="2020" name="Front. Microbiol.">
        <title>Genetic Organization of the aprX-lipA2 Operon Affects the Proteolytic Potential of Pseudomonas Species in Milk.</title>
        <authorList>
            <person name="Maier C."/>
            <person name="Huptas C."/>
            <person name="von Neubeck M."/>
            <person name="Scherer S."/>
            <person name="Wenning M."/>
            <person name="Lucking G."/>
        </authorList>
    </citation>
    <scope>NUCLEOTIDE SEQUENCE [LARGE SCALE GENOMIC DNA]</scope>
    <source>
        <strain evidence="1 2">G4779</strain>
    </source>
</reference>
<dbReference type="RefSeq" id="WP_169899172.1">
    <property type="nucleotide sequence ID" value="NZ_JAAQYP010000077.1"/>
</dbReference>
<name>A0A7Y1MVD9_9PSED</name>
<protein>
    <submittedName>
        <fullName evidence="1">Uncharacterized protein</fullName>
    </submittedName>
</protein>
<proteinExistence type="predicted"/>
<evidence type="ECO:0000313" key="1">
    <source>
        <dbReference type="EMBL" id="NNA99050.1"/>
    </source>
</evidence>
<dbReference type="Proteomes" id="UP000542111">
    <property type="component" value="Unassembled WGS sequence"/>
</dbReference>
<accession>A0A7Y1MVD9</accession>
<evidence type="ECO:0000313" key="2">
    <source>
        <dbReference type="Proteomes" id="UP000542111"/>
    </source>
</evidence>